<evidence type="ECO:0000256" key="3">
    <source>
        <dbReference type="ARBA" id="ARBA00023015"/>
    </source>
</evidence>
<dbReference type="KEGG" id="salc:C2138_02520"/>
<dbReference type="InterPro" id="IPR036390">
    <property type="entry name" value="WH_DNA-bd_sf"/>
</dbReference>
<dbReference type="InterPro" id="IPR050313">
    <property type="entry name" value="Carb_Metab_HTH_regulators"/>
</dbReference>
<keyword evidence="4" id="KW-0804">Transcription</keyword>
<dbReference type="SMART" id="SM01134">
    <property type="entry name" value="DeoRC"/>
    <property type="match status" value="1"/>
</dbReference>
<comment type="function">
    <text evidence="5">Repressor of the lactose catabolism operon. Galactose-6-phosphate is the inducer.</text>
</comment>
<dbReference type="PANTHER" id="PTHR30363">
    <property type="entry name" value="HTH-TYPE TRANSCRIPTIONAL REGULATOR SRLR-RELATED"/>
    <property type="match status" value="1"/>
</dbReference>
<protein>
    <recommendedName>
        <fullName evidence="1">Lactose phosphotransferase system repressor</fullName>
    </recommendedName>
</protein>
<dbReference type="Pfam" id="PF00455">
    <property type="entry name" value="DeoRC"/>
    <property type="match status" value="1"/>
</dbReference>
<dbReference type="EMBL" id="QEEX01000002">
    <property type="protein sequence ID" value="PWB96342.1"/>
    <property type="molecule type" value="Genomic_DNA"/>
</dbReference>
<dbReference type="SUPFAM" id="SSF100950">
    <property type="entry name" value="NagB/RpiA/CoA transferase-like"/>
    <property type="match status" value="1"/>
</dbReference>
<dbReference type="PROSITE" id="PS51000">
    <property type="entry name" value="HTH_DEOR_2"/>
    <property type="match status" value="1"/>
</dbReference>
<evidence type="ECO:0000256" key="5">
    <source>
        <dbReference type="ARBA" id="ARBA00024937"/>
    </source>
</evidence>
<dbReference type="RefSeq" id="WP_108515277.1">
    <property type="nucleotide sequence ID" value="NZ_CP026951.1"/>
</dbReference>
<evidence type="ECO:0000256" key="4">
    <source>
        <dbReference type="ARBA" id="ARBA00023163"/>
    </source>
</evidence>
<keyword evidence="8" id="KW-1185">Reference proteome</keyword>
<dbReference type="AlphaFoldDB" id="A0A2U1SXM9"/>
<evidence type="ECO:0000313" key="7">
    <source>
        <dbReference type="EMBL" id="PWB96342.1"/>
    </source>
</evidence>
<dbReference type="SMART" id="SM00420">
    <property type="entry name" value="HTH_DEOR"/>
    <property type="match status" value="1"/>
</dbReference>
<dbReference type="SUPFAM" id="SSF46785">
    <property type="entry name" value="Winged helix' DNA-binding domain"/>
    <property type="match status" value="1"/>
</dbReference>
<dbReference type="Proteomes" id="UP000244978">
    <property type="component" value="Unassembled WGS sequence"/>
</dbReference>
<sequence>MYAPERHQAILEQAREHGRVEVRELAELLNVTPETIRRDLTGLERRGLVRRAHGGAIPVERGLVGPAVTVRNEILTAEKLAIATAALEELPDGGSIIIDAGTTTIKLAELIPADRRLTVVTHSLPVALALADNDNIELHMLGGLVRATSRASVGTWTHQMLSMVSVDVAFISINGITPERGLTTHNIAEAAVKSAIIKAARRSIVLADHTKFGREEFGRVAPLAAIDTIITDPGVNAELVREVEAAGPDVTLAGALGSPAVA</sequence>
<dbReference type="InterPro" id="IPR036388">
    <property type="entry name" value="WH-like_DNA-bd_sf"/>
</dbReference>
<accession>A0A2U1SXM9</accession>
<organism evidence="7 8">
    <name type="scientific">Homoserinimonas hongtaonis</name>
    <dbReference type="NCBI Taxonomy" id="2079791"/>
    <lineage>
        <taxon>Bacteria</taxon>
        <taxon>Bacillati</taxon>
        <taxon>Actinomycetota</taxon>
        <taxon>Actinomycetes</taxon>
        <taxon>Micrococcales</taxon>
        <taxon>Microbacteriaceae</taxon>
        <taxon>Homoserinimonas</taxon>
    </lineage>
</organism>
<dbReference type="InterPro" id="IPR014036">
    <property type="entry name" value="DeoR-like_C"/>
</dbReference>
<evidence type="ECO:0000256" key="1">
    <source>
        <dbReference type="ARBA" id="ARBA00021390"/>
    </source>
</evidence>
<evidence type="ECO:0000313" key="8">
    <source>
        <dbReference type="Proteomes" id="UP000244978"/>
    </source>
</evidence>
<dbReference type="InterPro" id="IPR001034">
    <property type="entry name" value="DeoR_HTH"/>
</dbReference>
<evidence type="ECO:0000256" key="2">
    <source>
        <dbReference type="ARBA" id="ARBA00022491"/>
    </source>
</evidence>
<dbReference type="Gene3D" id="3.40.50.1360">
    <property type="match status" value="1"/>
</dbReference>
<dbReference type="OrthoDB" id="7688673at2"/>
<name>A0A2U1SXM9_9MICO</name>
<evidence type="ECO:0000259" key="6">
    <source>
        <dbReference type="PROSITE" id="PS51000"/>
    </source>
</evidence>
<keyword evidence="2" id="KW-0678">Repressor</keyword>
<dbReference type="Pfam" id="PF08220">
    <property type="entry name" value="HTH_DeoR"/>
    <property type="match status" value="1"/>
</dbReference>
<dbReference type="InterPro" id="IPR037171">
    <property type="entry name" value="NagB/RpiA_transferase-like"/>
</dbReference>
<dbReference type="GO" id="GO:0003700">
    <property type="term" value="F:DNA-binding transcription factor activity"/>
    <property type="evidence" value="ECO:0007669"/>
    <property type="project" value="InterPro"/>
</dbReference>
<dbReference type="PRINTS" id="PR00037">
    <property type="entry name" value="HTHLACR"/>
</dbReference>
<proteinExistence type="predicted"/>
<feature type="domain" description="HTH deoR-type" evidence="6">
    <location>
        <begin position="3"/>
        <end position="58"/>
    </location>
</feature>
<comment type="caution">
    <text evidence="7">The sequence shown here is derived from an EMBL/GenBank/DDBJ whole genome shotgun (WGS) entry which is preliminary data.</text>
</comment>
<keyword evidence="3" id="KW-0805">Transcription regulation</keyword>
<dbReference type="PANTHER" id="PTHR30363:SF4">
    <property type="entry name" value="GLYCEROL-3-PHOSPHATE REGULON REPRESSOR"/>
    <property type="match status" value="1"/>
</dbReference>
<dbReference type="Gene3D" id="1.10.10.10">
    <property type="entry name" value="Winged helix-like DNA-binding domain superfamily/Winged helix DNA-binding domain"/>
    <property type="match status" value="1"/>
</dbReference>
<reference evidence="8" key="1">
    <citation type="submission" date="2018-04" db="EMBL/GenBank/DDBJ databases">
        <authorList>
            <person name="Liu S."/>
            <person name="Wang Z."/>
            <person name="Li J."/>
        </authorList>
    </citation>
    <scope>NUCLEOTIDE SEQUENCE [LARGE SCALE GENOMIC DNA]</scope>
    <source>
        <strain evidence="8">S1194</strain>
    </source>
</reference>
<gene>
    <name evidence="7" type="ORF">DF220_11275</name>
</gene>